<evidence type="ECO:0000313" key="4">
    <source>
        <dbReference type="Proteomes" id="UP001176961"/>
    </source>
</evidence>
<keyword evidence="1" id="KW-1133">Transmembrane helix</keyword>
<organism evidence="3 4">
    <name type="scientific">Cylicocyclus nassatus</name>
    <name type="common">Nematode worm</name>
    <dbReference type="NCBI Taxonomy" id="53992"/>
    <lineage>
        <taxon>Eukaryota</taxon>
        <taxon>Metazoa</taxon>
        <taxon>Ecdysozoa</taxon>
        <taxon>Nematoda</taxon>
        <taxon>Chromadorea</taxon>
        <taxon>Rhabditida</taxon>
        <taxon>Rhabditina</taxon>
        <taxon>Rhabditomorpha</taxon>
        <taxon>Strongyloidea</taxon>
        <taxon>Strongylidae</taxon>
        <taxon>Cylicocyclus</taxon>
    </lineage>
</organism>
<name>A0AA36M5P3_CYLNA</name>
<dbReference type="Proteomes" id="UP001176961">
    <property type="component" value="Unassembled WGS sequence"/>
</dbReference>
<accession>A0AA36M5P3</accession>
<sequence length="87" mass="9536">MVALLGRSYIRNDSHAFFTTATIMFSVRILAIFFVFAMFAFSYSEAAAPAACADALGDHCGVFRSFCDDSKWASLKGKCAKTCRVCK</sequence>
<evidence type="ECO:0000259" key="2">
    <source>
        <dbReference type="SMART" id="SM00254"/>
    </source>
</evidence>
<dbReference type="AlphaFoldDB" id="A0AA36M5P3"/>
<feature type="domain" description="ShKT" evidence="2">
    <location>
        <begin position="51"/>
        <end position="87"/>
    </location>
</feature>
<dbReference type="EMBL" id="CATQJL010000223">
    <property type="protein sequence ID" value="CAJ0598760.1"/>
    <property type="molecule type" value="Genomic_DNA"/>
</dbReference>
<evidence type="ECO:0000313" key="3">
    <source>
        <dbReference type="EMBL" id="CAJ0598760.1"/>
    </source>
</evidence>
<feature type="transmembrane region" description="Helical" evidence="1">
    <location>
        <begin position="16"/>
        <end position="41"/>
    </location>
</feature>
<keyword evidence="1" id="KW-0472">Membrane</keyword>
<comment type="caution">
    <text evidence="3">The sequence shown here is derived from an EMBL/GenBank/DDBJ whole genome shotgun (WGS) entry which is preliminary data.</text>
</comment>
<protein>
    <recommendedName>
        <fullName evidence="2">ShKT domain-containing protein</fullName>
    </recommendedName>
</protein>
<dbReference type="SMART" id="SM00254">
    <property type="entry name" value="ShKT"/>
    <property type="match status" value="1"/>
</dbReference>
<dbReference type="InterPro" id="IPR003582">
    <property type="entry name" value="ShKT_dom"/>
</dbReference>
<reference evidence="3" key="1">
    <citation type="submission" date="2023-07" db="EMBL/GenBank/DDBJ databases">
        <authorList>
            <consortium name="CYATHOMIX"/>
        </authorList>
    </citation>
    <scope>NUCLEOTIDE SEQUENCE</scope>
    <source>
        <strain evidence="3">N/A</strain>
    </source>
</reference>
<gene>
    <name evidence="3" type="ORF">CYNAS_LOCUS10743</name>
</gene>
<evidence type="ECO:0000256" key="1">
    <source>
        <dbReference type="SAM" id="Phobius"/>
    </source>
</evidence>
<keyword evidence="1" id="KW-0812">Transmembrane</keyword>
<keyword evidence="4" id="KW-1185">Reference proteome</keyword>
<dbReference type="Gene3D" id="1.10.10.1870">
    <property type="entry name" value="ShTK domain-like"/>
    <property type="match status" value="1"/>
</dbReference>
<proteinExistence type="predicted"/>